<accession>A0A2P2R3B6</accession>
<dbReference type="EMBL" id="GGEC01093140">
    <property type="protein sequence ID" value="MBX73624.1"/>
    <property type="molecule type" value="Transcribed_RNA"/>
</dbReference>
<proteinExistence type="predicted"/>
<organism evidence="1">
    <name type="scientific">Rhizophora mucronata</name>
    <name type="common">Asiatic mangrove</name>
    <dbReference type="NCBI Taxonomy" id="61149"/>
    <lineage>
        <taxon>Eukaryota</taxon>
        <taxon>Viridiplantae</taxon>
        <taxon>Streptophyta</taxon>
        <taxon>Embryophyta</taxon>
        <taxon>Tracheophyta</taxon>
        <taxon>Spermatophyta</taxon>
        <taxon>Magnoliopsida</taxon>
        <taxon>eudicotyledons</taxon>
        <taxon>Gunneridae</taxon>
        <taxon>Pentapetalae</taxon>
        <taxon>rosids</taxon>
        <taxon>fabids</taxon>
        <taxon>Malpighiales</taxon>
        <taxon>Rhizophoraceae</taxon>
        <taxon>Rhizophora</taxon>
    </lineage>
</organism>
<reference evidence="1" key="1">
    <citation type="submission" date="2018-02" db="EMBL/GenBank/DDBJ databases">
        <title>Rhizophora mucronata_Transcriptome.</title>
        <authorList>
            <person name="Meera S.P."/>
            <person name="Sreeshan A."/>
            <person name="Augustine A."/>
        </authorList>
    </citation>
    <scope>NUCLEOTIDE SEQUENCE</scope>
    <source>
        <tissue evidence="1">Leaf</tissue>
    </source>
</reference>
<sequence>MQFPAIFKIDSVTHQSKSQVNK</sequence>
<protein>
    <submittedName>
        <fullName evidence="1">Uncharacterized protein</fullName>
    </submittedName>
</protein>
<name>A0A2P2R3B6_RHIMU</name>
<evidence type="ECO:0000313" key="1">
    <source>
        <dbReference type="EMBL" id="MBX73624.1"/>
    </source>
</evidence>
<dbReference type="AlphaFoldDB" id="A0A2P2R3B6"/>